<sequence length="107" mass="12104">MGVVEDDLMLRQRQPVYRSSKWLEAVRKIEYCVLCGAYGVQAAHLNEGKGIGMKTDDALTAALCPACHHELDNGHKLTREERREILRKAVLDTIAQMARRGWLEVKA</sequence>
<protein>
    <recommendedName>
        <fullName evidence="3">HNH endonuclease</fullName>
    </recommendedName>
</protein>
<reference evidence="1 2" key="1">
    <citation type="submission" date="2016-10" db="EMBL/GenBank/DDBJ databases">
        <authorList>
            <person name="Varghese N."/>
            <person name="Submissions S."/>
        </authorList>
    </citation>
    <scope>NUCLEOTIDE SEQUENCE [LARGE SCALE GENOMIC DNA]</scope>
    <source>
        <strain evidence="1 2">DSM 282</strain>
    </source>
</reference>
<gene>
    <name evidence="1" type="ORF">SAMN04244571_01739</name>
</gene>
<organism evidence="1 2">
    <name type="scientific">Azotobacter beijerinckii</name>
    <dbReference type="NCBI Taxonomy" id="170623"/>
    <lineage>
        <taxon>Bacteria</taxon>
        <taxon>Pseudomonadati</taxon>
        <taxon>Pseudomonadota</taxon>
        <taxon>Gammaproteobacteria</taxon>
        <taxon>Pseudomonadales</taxon>
        <taxon>Pseudomonadaceae</taxon>
        <taxon>Azotobacter</taxon>
    </lineage>
</organism>
<dbReference type="EMBL" id="FOKJ01000023">
    <property type="protein sequence ID" value="SFB19490.1"/>
    <property type="molecule type" value="Genomic_DNA"/>
</dbReference>
<evidence type="ECO:0008006" key="3">
    <source>
        <dbReference type="Google" id="ProtNLM"/>
    </source>
</evidence>
<accession>A0A1I0Z4H0</accession>
<comment type="caution">
    <text evidence="1">The sequence shown here is derived from an EMBL/GenBank/DDBJ whole genome shotgun (WGS) entry which is preliminary data.</text>
</comment>
<evidence type="ECO:0000313" key="2">
    <source>
        <dbReference type="Proteomes" id="UP000198861"/>
    </source>
</evidence>
<evidence type="ECO:0000313" key="1">
    <source>
        <dbReference type="EMBL" id="SFB19490.1"/>
    </source>
</evidence>
<dbReference type="Gene3D" id="3.30.50.20">
    <property type="entry name" value="prophage-derive protein ybcO"/>
    <property type="match status" value="1"/>
</dbReference>
<dbReference type="Proteomes" id="UP000198861">
    <property type="component" value="Unassembled WGS sequence"/>
</dbReference>
<keyword evidence="2" id="KW-1185">Reference proteome</keyword>
<name>A0A1I0Z4H0_9GAMM</name>
<proteinExistence type="predicted"/>